<organism evidence="2 3">
    <name type="scientific">Punica granatum</name>
    <name type="common">Pomegranate</name>
    <dbReference type="NCBI Taxonomy" id="22663"/>
    <lineage>
        <taxon>Eukaryota</taxon>
        <taxon>Viridiplantae</taxon>
        <taxon>Streptophyta</taxon>
        <taxon>Embryophyta</taxon>
        <taxon>Tracheophyta</taxon>
        <taxon>Spermatophyta</taxon>
        <taxon>Magnoliopsida</taxon>
        <taxon>eudicotyledons</taxon>
        <taxon>Gunneridae</taxon>
        <taxon>Pentapetalae</taxon>
        <taxon>rosids</taxon>
        <taxon>malvids</taxon>
        <taxon>Myrtales</taxon>
        <taxon>Lythraceae</taxon>
        <taxon>Punica</taxon>
    </lineage>
</organism>
<dbReference type="PANTHER" id="PTHR46067">
    <property type="entry name" value="ACYL-COA N-ACYLTRANSFERASES (NAT) SUPERFAMILY PROTEIN"/>
    <property type="match status" value="1"/>
</dbReference>
<evidence type="ECO:0000313" key="2">
    <source>
        <dbReference type="EMBL" id="PKI39497.1"/>
    </source>
</evidence>
<dbReference type="EMBL" id="PGOL01003808">
    <property type="protein sequence ID" value="PKI39497.1"/>
    <property type="molecule type" value="Genomic_DNA"/>
</dbReference>
<feature type="domain" description="N-acetyltransferase" evidence="1">
    <location>
        <begin position="5"/>
        <end position="62"/>
    </location>
</feature>
<comment type="caution">
    <text evidence="2">The sequence shown here is derived from an EMBL/GenBank/DDBJ whole genome shotgun (WGS) entry which is preliminary data.</text>
</comment>
<dbReference type="InterPro" id="IPR016181">
    <property type="entry name" value="Acyl_CoA_acyltransferase"/>
</dbReference>
<dbReference type="Pfam" id="PF13302">
    <property type="entry name" value="Acetyltransf_3"/>
    <property type="match status" value="1"/>
</dbReference>
<dbReference type="Gene3D" id="3.40.630.30">
    <property type="match status" value="1"/>
</dbReference>
<dbReference type="SUPFAM" id="SSF55729">
    <property type="entry name" value="Acyl-CoA N-acyltransferases (Nat)"/>
    <property type="match status" value="1"/>
</dbReference>
<sequence>MNNRCRGEMRYVLTSWYWGKGIATKAMKLVAVSVFEERPELKRVEASVDGNNVGSQRVLAKAELTREGVLRKICVLKGRTRDMVMFSLVSTEPLQQ</sequence>
<accession>A0A2I0I691</accession>
<evidence type="ECO:0000313" key="3">
    <source>
        <dbReference type="Proteomes" id="UP000233551"/>
    </source>
</evidence>
<dbReference type="PANTHER" id="PTHR46067:SF27">
    <property type="entry name" value="ACYL-COA N-ACYLTRANSFERASES (NAT) SUPERFAMILY PROTEIN"/>
    <property type="match status" value="1"/>
</dbReference>
<name>A0A2I0I691_PUNGR</name>
<gene>
    <name evidence="2" type="ORF">CRG98_040106</name>
</gene>
<dbReference type="AlphaFoldDB" id="A0A2I0I691"/>
<dbReference type="STRING" id="22663.A0A2I0I691"/>
<dbReference type="Proteomes" id="UP000233551">
    <property type="component" value="Unassembled WGS sequence"/>
</dbReference>
<proteinExistence type="predicted"/>
<dbReference type="GO" id="GO:0016747">
    <property type="term" value="F:acyltransferase activity, transferring groups other than amino-acyl groups"/>
    <property type="evidence" value="ECO:0007669"/>
    <property type="project" value="InterPro"/>
</dbReference>
<reference evidence="2 3" key="1">
    <citation type="submission" date="2017-11" db="EMBL/GenBank/DDBJ databases">
        <title>De-novo sequencing of pomegranate (Punica granatum L.) genome.</title>
        <authorList>
            <person name="Akparov Z."/>
            <person name="Amiraslanov A."/>
            <person name="Hajiyeva S."/>
            <person name="Abbasov M."/>
            <person name="Kaur K."/>
            <person name="Hamwieh A."/>
            <person name="Solovyev V."/>
            <person name="Salamov A."/>
            <person name="Braich B."/>
            <person name="Kosarev P."/>
            <person name="Mahmoud A."/>
            <person name="Hajiyev E."/>
            <person name="Babayeva S."/>
            <person name="Izzatullayeva V."/>
            <person name="Mammadov A."/>
            <person name="Mammadov A."/>
            <person name="Sharifova S."/>
            <person name="Ojaghi J."/>
            <person name="Eynullazada K."/>
            <person name="Bayramov B."/>
            <person name="Abdulazimova A."/>
            <person name="Shahmuradov I."/>
        </authorList>
    </citation>
    <scope>NUCLEOTIDE SEQUENCE [LARGE SCALE GENOMIC DNA]</scope>
    <source>
        <strain evidence="3">cv. AG2017</strain>
        <tissue evidence="2">Leaf</tissue>
    </source>
</reference>
<protein>
    <recommendedName>
        <fullName evidence="1">N-acetyltransferase domain-containing protein</fullName>
    </recommendedName>
</protein>
<evidence type="ECO:0000259" key="1">
    <source>
        <dbReference type="Pfam" id="PF13302"/>
    </source>
</evidence>
<dbReference type="InterPro" id="IPR000182">
    <property type="entry name" value="GNAT_dom"/>
</dbReference>
<keyword evidence="3" id="KW-1185">Reference proteome</keyword>